<reference evidence="1 2" key="1">
    <citation type="submission" date="2020-08" db="EMBL/GenBank/DDBJ databases">
        <title>Bridging the membrane lipid divide: bacteria of the FCB group superphylum have the potential to synthesize archaeal ether lipids.</title>
        <authorList>
            <person name="Villanueva L."/>
            <person name="Von Meijenfeldt F.A.B."/>
            <person name="Westbye A.B."/>
            <person name="Yadav S."/>
            <person name="Hopmans E.C."/>
            <person name="Dutilh B.E."/>
            <person name="Sinninghe Damste J.S."/>
        </authorList>
    </citation>
    <scope>NUCLEOTIDE SEQUENCE [LARGE SCALE GENOMIC DNA]</scope>
    <source>
        <strain evidence="1">NIOZ-UU30</strain>
    </source>
</reference>
<sequence length="118" mass="13428">MDRQEMKVVKKTDIEKRSNERRAHQAPIRLARFNTGSWLDAQTLNHCLEGMCVKTSVHFQLGTALLIRVEHGASKASGTCAFEELPTIILAEVKWCREIPDASFSTYETGVKYYAPHY</sequence>
<evidence type="ECO:0008006" key="3">
    <source>
        <dbReference type="Google" id="ProtNLM"/>
    </source>
</evidence>
<dbReference type="EMBL" id="JACNJH010000165">
    <property type="protein sequence ID" value="MBC8362044.1"/>
    <property type="molecule type" value="Genomic_DNA"/>
</dbReference>
<proteinExistence type="predicted"/>
<accession>A0A8J6NV74</accession>
<name>A0A8J6NV74_9BACT</name>
<gene>
    <name evidence="1" type="ORF">H8E23_11675</name>
</gene>
<evidence type="ECO:0000313" key="1">
    <source>
        <dbReference type="EMBL" id="MBC8362044.1"/>
    </source>
</evidence>
<protein>
    <recommendedName>
        <fullName evidence="3">PilZ domain-containing protein</fullName>
    </recommendedName>
</protein>
<dbReference type="AlphaFoldDB" id="A0A8J6NV74"/>
<organism evidence="1 2">
    <name type="scientific">Candidatus Desulfatibia profunda</name>
    <dbReference type="NCBI Taxonomy" id="2841695"/>
    <lineage>
        <taxon>Bacteria</taxon>
        <taxon>Pseudomonadati</taxon>
        <taxon>Thermodesulfobacteriota</taxon>
        <taxon>Desulfobacteria</taxon>
        <taxon>Desulfobacterales</taxon>
        <taxon>Desulfobacterales incertae sedis</taxon>
        <taxon>Candidatus Desulfatibia</taxon>
    </lineage>
</organism>
<evidence type="ECO:0000313" key="2">
    <source>
        <dbReference type="Proteomes" id="UP000603434"/>
    </source>
</evidence>
<dbReference type="Proteomes" id="UP000603434">
    <property type="component" value="Unassembled WGS sequence"/>
</dbReference>
<comment type="caution">
    <text evidence="1">The sequence shown here is derived from an EMBL/GenBank/DDBJ whole genome shotgun (WGS) entry which is preliminary data.</text>
</comment>